<evidence type="ECO:0000313" key="5">
    <source>
        <dbReference type="EMBL" id="MBB4003612.1"/>
    </source>
</evidence>
<keyword evidence="6" id="KW-1185">Reference proteome</keyword>
<evidence type="ECO:0000256" key="1">
    <source>
        <dbReference type="ARBA" id="ARBA00006484"/>
    </source>
</evidence>
<dbReference type="Pfam" id="PF00106">
    <property type="entry name" value="adh_short"/>
    <property type="match status" value="1"/>
</dbReference>
<comment type="caution">
    <text evidence="5">The sequence shown here is derived from an EMBL/GenBank/DDBJ whole genome shotgun (WGS) entry which is preliminary data.</text>
</comment>
<protein>
    <submittedName>
        <fullName evidence="5">NAD(P)-dependent dehydrogenase (Short-subunit alcohol dehydrogenase family)</fullName>
    </submittedName>
</protein>
<dbReference type="PRINTS" id="PR00081">
    <property type="entry name" value="GDHRDH"/>
</dbReference>
<dbReference type="InterPro" id="IPR002347">
    <property type="entry name" value="SDR_fam"/>
</dbReference>
<dbReference type="SUPFAM" id="SSF51735">
    <property type="entry name" value="NAD(P)-binding Rossmann-fold domains"/>
    <property type="match status" value="1"/>
</dbReference>
<name>A0A7W6HEN3_9HYPH</name>
<dbReference type="GO" id="GO:0016491">
    <property type="term" value="F:oxidoreductase activity"/>
    <property type="evidence" value="ECO:0007669"/>
    <property type="project" value="UniProtKB-KW"/>
</dbReference>
<evidence type="ECO:0000259" key="4">
    <source>
        <dbReference type="SMART" id="SM00822"/>
    </source>
</evidence>
<dbReference type="PRINTS" id="PR00080">
    <property type="entry name" value="SDRFAMILY"/>
</dbReference>
<evidence type="ECO:0000256" key="2">
    <source>
        <dbReference type="ARBA" id="ARBA00023002"/>
    </source>
</evidence>
<sequence length="302" mass="31339">MTSEFDGRVALVTGAGTGLGRCHALALARAGARVVVNDIAGPDGTAGVAALAVVAEIEALGGEAVAEPADVSYFADVEAMVARVAERWGRIDILVNNAGILRDRTFAKMDMADFETVVAVHLTGSAHCCRAVWALMREQGYGRIVLTTSSSGLYGNFGQANYAAAKAGMIGLMTTLQQEGAKYDIRVNCLSPIAATGMTEGLLAPADAAQLTPESVSPAVVFMASEAAPRKTIIGAGAGVFSVVHVVESEGIYLPPEARSPADFAKAFARMSDLSTARPIDTGFDQAKRFTATANRTRSVPA</sequence>
<proteinExistence type="inferred from homology"/>
<feature type="domain" description="Ketoreductase" evidence="4">
    <location>
        <begin position="8"/>
        <end position="196"/>
    </location>
</feature>
<dbReference type="PROSITE" id="PS00061">
    <property type="entry name" value="ADH_SHORT"/>
    <property type="match status" value="1"/>
</dbReference>
<dbReference type="EMBL" id="JACIEM010000003">
    <property type="protein sequence ID" value="MBB4003612.1"/>
    <property type="molecule type" value="Genomic_DNA"/>
</dbReference>
<dbReference type="Gene3D" id="3.40.50.720">
    <property type="entry name" value="NAD(P)-binding Rossmann-like Domain"/>
    <property type="match status" value="1"/>
</dbReference>
<reference evidence="5 6" key="1">
    <citation type="submission" date="2020-08" db="EMBL/GenBank/DDBJ databases">
        <title>Genomic Encyclopedia of Type Strains, Phase IV (KMG-IV): sequencing the most valuable type-strain genomes for metagenomic binning, comparative biology and taxonomic classification.</title>
        <authorList>
            <person name="Goeker M."/>
        </authorList>
    </citation>
    <scope>NUCLEOTIDE SEQUENCE [LARGE SCALE GENOMIC DNA]</scope>
    <source>
        <strain evidence="5 6">DSM 103570</strain>
    </source>
</reference>
<evidence type="ECO:0000256" key="3">
    <source>
        <dbReference type="RuleBase" id="RU000363"/>
    </source>
</evidence>
<dbReference type="AlphaFoldDB" id="A0A7W6HEN3"/>
<gene>
    <name evidence="5" type="ORF">GGR03_002693</name>
</gene>
<keyword evidence="2" id="KW-0560">Oxidoreductase</keyword>
<dbReference type="RefSeq" id="WP_183208761.1">
    <property type="nucleotide sequence ID" value="NZ_JAAAMM010000003.1"/>
</dbReference>
<comment type="similarity">
    <text evidence="1 3">Belongs to the short-chain dehydrogenases/reductases (SDR) family.</text>
</comment>
<dbReference type="InterPro" id="IPR051687">
    <property type="entry name" value="Peroxisomal_Beta-Oxidation"/>
</dbReference>
<dbReference type="Proteomes" id="UP000588647">
    <property type="component" value="Unassembled WGS sequence"/>
</dbReference>
<evidence type="ECO:0000313" key="6">
    <source>
        <dbReference type="Proteomes" id="UP000588647"/>
    </source>
</evidence>
<dbReference type="InterPro" id="IPR020904">
    <property type="entry name" value="Sc_DH/Rdtase_CS"/>
</dbReference>
<accession>A0A7W6HEN3</accession>
<dbReference type="InterPro" id="IPR057326">
    <property type="entry name" value="KR_dom"/>
</dbReference>
<dbReference type="SMART" id="SM00822">
    <property type="entry name" value="PKS_KR"/>
    <property type="match status" value="1"/>
</dbReference>
<dbReference type="PANTHER" id="PTHR45024">
    <property type="entry name" value="DEHYDROGENASES, SHORT CHAIN"/>
    <property type="match status" value="1"/>
</dbReference>
<dbReference type="InterPro" id="IPR036291">
    <property type="entry name" value="NAD(P)-bd_dom_sf"/>
</dbReference>
<dbReference type="PANTHER" id="PTHR45024:SF2">
    <property type="entry name" value="SCP2 DOMAIN-CONTAINING PROTEIN"/>
    <property type="match status" value="1"/>
</dbReference>
<organism evidence="5 6">
    <name type="scientific">Aurantimonas endophytica</name>
    <dbReference type="NCBI Taxonomy" id="1522175"/>
    <lineage>
        <taxon>Bacteria</taxon>
        <taxon>Pseudomonadati</taxon>
        <taxon>Pseudomonadota</taxon>
        <taxon>Alphaproteobacteria</taxon>
        <taxon>Hyphomicrobiales</taxon>
        <taxon>Aurantimonadaceae</taxon>
        <taxon>Aurantimonas</taxon>
    </lineage>
</organism>